<comment type="caution">
    <text evidence="2">The sequence shown here is derived from an EMBL/GenBank/DDBJ whole genome shotgun (WGS) entry which is preliminary data.</text>
</comment>
<dbReference type="SUPFAM" id="SSF47413">
    <property type="entry name" value="lambda repressor-like DNA-binding domains"/>
    <property type="match status" value="1"/>
</dbReference>
<feature type="compositionally biased region" description="Low complexity" evidence="1">
    <location>
        <begin position="96"/>
        <end position="131"/>
    </location>
</feature>
<dbReference type="Proteomes" id="UP000319210">
    <property type="component" value="Unassembled WGS sequence"/>
</dbReference>
<dbReference type="RefSeq" id="WP_158102233.1">
    <property type="nucleotide sequence ID" value="NZ_BJMM01000009.1"/>
</dbReference>
<feature type="compositionally biased region" description="Gly residues" evidence="1">
    <location>
        <begin position="151"/>
        <end position="165"/>
    </location>
</feature>
<keyword evidence="3" id="KW-1185">Reference proteome</keyword>
<evidence type="ECO:0000256" key="1">
    <source>
        <dbReference type="SAM" id="MobiDB-lite"/>
    </source>
</evidence>
<dbReference type="GO" id="GO:0003677">
    <property type="term" value="F:DNA binding"/>
    <property type="evidence" value="ECO:0007669"/>
    <property type="project" value="InterPro"/>
</dbReference>
<name>A0A4Y3QWJ6_STRCI</name>
<dbReference type="CDD" id="cd00093">
    <property type="entry name" value="HTH_XRE"/>
    <property type="match status" value="1"/>
</dbReference>
<organism evidence="2 3">
    <name type="scientific">Streptomyces cacaoi</name>
    <dbReference type="NCBI Taxonomy" id="1898"/>
    <lineage>
        <taxon>Bacteria</taxon>
        <taxon>Bacillati</taxon>
        <taxon>Actinomycetota</taxon>
        <taxon>Actinomycetes</taxon>
        <taxon>Kitasatosporales</taxon>
        <taxon>Streptomycetaceae</taxon>
        <taxon>Streptomyces</taxon>
    </lineage>
</organism>
<dbReference type="AlphaFoldDB" id="A0A4Y3QWJ6"/>
<dbReference type="Pfam" id="PF13560">
    <property type="entry name" value="HTH_31"/>
    <property type="match status" value="1"/>
</dbReference>
<feature type="region of interest" description="Disordered" evidence="1">
    <location>
        <begin position="96"/>
        <end position="187"/>
    </location>
</feature>
<proteinExistence type="predicted"/>
<gene>
    <name evidence="2" type="ORF">SCA03_23370</name>
</gene>
<dbReference type="InterPro" id="IPR001387">
    <property type="entry name" value="Cro/C1-type_HTH"/>
</dbReference>
<evidence type="ECO:0000313" key="2">
    <source>
        <dbReference type="EMBL" id="GEB49786.1"/>
    </source>
</evidence>
<dbReference type="EMBL" id="BJMM01000009">
    <property type="protein sequence ID" value="GEB49786.1"/>
    <property type="molecule type" value="Genomic_DNA"/>
</dbReference>
<accession>A0A4Y3QWJ6</accession>
<sequence>MGRRRPLPGHVRPEVRRLVERLRQLKDRSGLSNTALAAKTPYSASTWQRYLSAVTFPPWEAVEALATFAGTERELLVRLHVMWESAHEAWGLTHRAATTTATEPRPDATTPGPRSAASSASSDSPDSPDSSEPGTDTGPGTGAEAANWSGSGAGSEAGSGAGAGSDAGAAPASGAGADSGAPAEASGGTGRVRALRWAVALVSLVLLACVPDASGRTTGRPVWPYALPSPATGPAAGDHARCRGTACAGRDPEDAGCRADQRAVGRYGIKAHRITVFHSAACSAVWGAVTPAEDVRGISLSAPGAGQLWEGSGAGRTAMAPAPDHLGSNVQVCAVIEGRHSCVDAGNRAWTD</sequence>
<reference evidence="2 3" key="1">
    <citation type="submission" date="2019-06" db="EMBL/GenBank/DDBJ databases">
        <title>Whole genome shotgun sequence of Streptomyces cacaoi subsp. cacaoi NBRC 12748.</title>
        <authorList>
            <person name="Hosoyama A."/>
            <person name="Uohara A."/>
            <person name="Ohji S."/>
            <person name="Ichikawa N."/>
        </authorList>
    </citation>
    <scope>NUCLEOTIDE SEQUENCE [LARGE SCALE GENOMIC DNA]</scope>
    <source>
        <strain evidence="2 3">NBRC 12748</strain>
    </source>
</reference>
<feature type="compositionally biased region" description="Low complexity" evidence="1">
    <location>
        <begin position="166"/>
        <end position="187"/>
    </location>
</feature>
<evidence type="ECO:0000313" key="3">
    <source>
        <dbReference type="Proteomes" id="UP000319210"/>
    </source>
</evidence>
<evidence type="ECO:0008006" key="4">
    <source>
        <dbReference type="Google" id="ProtNLM"/>
    </source>
</evidence>
<dbReference type="Gene3D" id="1.10.260.40">
    <property type="entry name" value="lambda repressor-like DNA-binding domains"/>
    <property type="match status" value="1"/>
</dbReference>
<dbReference type="InterPro" id="IPR010982">
    <property type="entry name" value="Lambda_DNA-bd_dom_sf"/>
</dbReference>
<protein>
    <recommendedName>
        <fullName evidence="4">HTH cro/C1-type domain-containing protein</fullName>
    </recommendedName>
</protein>